<reference evidence="1" key="1">
    <citation type="submission" date="2020-08" db="EMBL/GenBank/DDBJ databases">
        <title>Multicomponent nature underlies the extraordinary mechanical properties of spider dragline silk.</title>
        <authorList>
            <person name="Kono N."/>
            <person name="Nakamura H."/>
            <person name="Mori M."/>
            <person name="Yoshida Y."/>
            <person name="Ohtoshi R."/>
            <person name="Malay A.D."/>
            <person name="Moran D.A.P."/>
            <person name="Tomita M."/>
            <person name="Numata K."/>
            <person name="Arakawa K."/>
        </authorList>
    </citation>
    <scope>NUCLEOTIDE SEQUENCE</scope>
</reference>
<dbReference type="OrthoDB" id="5983572at2759"/>
<dbReference type="AlphaFoldDB" id="A0A8X6MMN8"/>
<name>A0A8X6MMN8_NEPPI</name>
<comment type="caution">
    <text evidence="1">The sequence shown here is derived from an EMBL/GenBank/DDBJ whole genome shotgun (WGS) entry which is preliminary data.</text>
</comment>
<accession>A0A8X6MMN8</accession>
<evidence type="ECO:0000313" key="1">
    <source>
        <dbReference type="EMBL" id="GFS68215.1"/>
    </source>
</evidence>
<dbReference type="EMBL" id="BMAW01048870">
    <property type="protein sequence ID" value="GFS68215.1"/>
    <property type="molecule type" value="Genomic_DNA"/>
</dbReference>
<organism evidence="1 2">
    <name type="scientific">Nephila pilipes</name>
    <name type="common">Giant wood spider</name>
    <name type="synonym">Nephila maculata</name>
    <dbReference type="NCBI Taxonomy" id="299642"/>
    <lineage>
        <taxon>Eukaryota</taxon>
        <taxon>Metazoa</taxon>
        <taxon>Ecdysozoa</taxon>
        <taxon>Arthropoda</taxon>
        <taxon>Chelicerata</taxon>
        <taxon>Arachnida</taxon>
        <taxon>Araneae</taxon>
        <taxon>Araneomorphae</taxon>
        <taxon>Entelegynae</taxon>
        <taxon>Araneoidea</taxon>
        <taxon>Nephilidae</taxon>
        <taxon>Nephila</taxon>
    </lineage>
</organism>
<evidence type="ECO:0000313" key="2">
    <source>
        <dbReference type="Proteomes" id="UP000887013"/>
    </source>
</evidence>
<sequence>NGWHEESDELLEYGVPVKHTILTKELSGELVENVTTYHFFKFKNTPPRLPRFDISNCIETINHKALAILLTLSTSEKSAIFKYKMQFLESAQYYLAEITDVFTPLRIQRIR</sequence>
<feature type="non-terminal residue" evidence="1">
    <location>
        <position position="111"/>
    </location>
</feature>
<keyword evidence="2" id="KW-1185">Reference proteome</keyword>
<feature type="non-terminal residue" evidence="1">
    <location>
        <position position="1"/>
    </location>
</feature>
<protein>
    <submittedName>
        <fullName evidence="1">Uncharacterized protein</fullName>
    </submittedName>
</protein>
<dbReference type="Proteomes" id="UP000887013">
    <property type="component" value="Unassembled WGS sequence"/>
</dbReference>
<proteinExistence type="predicted"/>
<gene>
    <name evidence="1" type="primary">AVEN_44730_1</name>
    <name evidence="1" type="ORF">NPIL_424541</name>
</gene>